<dbReference type="KEGG" id="ipa:Isop_2144"/>
<dbReference type="GO" id="GO:0009007">
    <property type="term" value="F:site-specific DNA-methyltransferase (adenine-specific) activity"/>
    <property type="evidence" value="ECO:0007669"/>
    <property type="project" value="InterPro"/>
</dbReference>
<keyword evidence="2" id="KW-1185">Reference proteome</keyword>
<proteinExistence type="predicted"/>
<dbReference type="OrthoDB" id="285990at2"/>
<dbReference type="InterPro" id="IPR008593">
    <property type="entry name" value="Dam_MeTrfase"/>
</dbReference>
<reference key="1">
    <citation type="submission" date="2010-11" db="EMBL/GenBank/DDBJ databases">
        <title>The complete sequence of chromosome of Isophaera pallida ATCC 43644.</title>
        <authorList>
            <consortium name="US DOE Joint Genome Institute (JGI-PGF)"/>
            <person name="Lucas S."/>
            <person name="Copeland A."/>
            <person name="Lapidus A."/>
            <person name="Bruce D."/>
            <person name="Goodwin L."/>
            <person name="Pitluck S."/>
            <person name="Kyrpides N."/>
            <person name="Mavromatis K."/>
            <person name="Pagani I."/>
            <person name="Ivanova N."/>
            <person name="Saunders E."/>
            <person name="Brettin T."/>
            <person name="Detter J.C."/>
            <person name="Han C."/>
            <person name="Tapia R."/>
            <person name="Land M."/>
            <person name="Hauser L."/>
            <person name="Markowitz V."/>
            <person name="Cheng J.-F."/>
            <person name="Hugenholtz P."/>
            <person name="Woyke T."/>
            <person name="Wu D."/>
            <person name="Eisen J.A."/>
        </authorList>
    </citation>
    <scope>NUCLEOTIDE SEQUENCE</scope>
    <source>
        <strain>ATCC 43644</strain>
    </source>
</reference>
<dbReference type="GO" id="GO:0003677">
    <property type="term" value="F:DNA binding"/>
    <property type="evidence" value="ECO:0007669"/>
    <property type="project" value="InterPro"/>
</dbReference>
<dbReference type="Proteomes" id="UP000008631">
    <property type="component" value="Chromosome"/>
</dbReference>
<evidence type="ECO:0000313" key="2">
    <source>
        <dbReference type="Proteomes" id="UP000008631"/>
    </source>
</evidence>
<dbReference type="GO" id="GO:0009307">
    <property type="term" value="P:DNA restriction-modification system"/>
    <property type="evidence" value="ECO:0007669"/>
    <property type="project" value="InterPro"/>
</dbReference>
<dbReference type="STRING" id="575540.Isop_2144"/>
<dbReference type="HOGENOM" id="CLU_1292331_0_0_0"/>
<dbReference type="Pfam" id="PF05869">
    <property type="entry name" value="Dam"/>
    <property type="match status" value="1"/>
</dbReference>
<protein>
    <recommendedName>
        <fullName evidence="3">N-6 DNA methylase</fullName>
    </recommendedName>
</protein>
<dbReference type="InParanoid" id="E8R4C2"/>
<dbReference type="AlphaFoldDB" id="E8R4C2"/>
<organism evidence="1 2">
    <name type="scientific">Isosphaera pallida (strain ATCC 43644 / DSM 9630 / IS1B)</name>
    <dbReference type="NCBI Taxonomy" id="575540"/>
    <lineage>
        <taxon>Bacteria</taxon>
        <taxon>Pseudomonadati</taxon>
        <taxon>Planctomycetota</taxon>
        <taxon>Planctomycetia</taxon>
        <taxon>Isosphaerales</taxon>
        <taxon>Isosphaeraceae</taxon>
        <taxon>Isosphaera</taxon>
    </lineage>
</organism>
<evidence type="ECO:0008006" key="3">
    <source>
        <dbReference type="Google" id="ProtNLM"/>
    </source>
</evidence>
<gene>
    <name evidence="1" type="ordered locus">Isop_2144</name>
</gene>
<sequence length="200" mass="22337">MTAGRTNAWSLSQHWCTPPHYVEAVRRCFGGVIGLDPCSNEHAVVHAEREYRLPDIDGLTAPWDAATIYVNPPYGRDRRRGTSIADWLKRCVQARRDYHAQVLALVPVATNTGHWKQSVWSEADGIAFLYDTRLRFWVEGHDGGKGAPMACAMIYWGDDFDTFETVFNPFGAVVAVRRPRIVVEQGRLGDTSGTGDGTTR</sequence>
<dbReference type="eggNOG" id="ENOG5033C5S">
    <property type="taxonomic scope" value="Bacteria"/>
</dbReference>
<dbReference type="EMBL" id="CP002353">
    <property type="protein sequence ID" value="ADV62723.1"/>
    <property type="molecule type" value="Genomic_DNA"/>
</dbReference>
<accession>E8R4C2</accession>
<name>E8R4C2_ISOPI</name>
<evidence type="ECO:0000313" key="1">
    <source>
        <dbReference type="EMBL" id="ADV62723.1"/>
    </source>
</evidence>
<reference evidence="1 2" key="2">
    <citation type="journal article" date="2011" name="Stand. Genomic Sci.">
        <title>Complete genome sequence of Isosphaera pallida type strain (IS1B).</title>
        <authorList>
            <consortium name="US DOE Joint Genome Institute (JGI-PGF)"/>
            <person name="Goker M."/>
            <person name="Cleland D."/>
            <person name="Saunders E."/>
            <person name="Lapidus A."/>
            <person name="Nolan M."/>
            <person name="Lucas S."/>
            <person name="Hammon N."/>
            <person name="Deshpande S."/>
            <person name="Cheng J.F."/>
            <person name="Tapia R."/>
            <person name="Han C."/>
            <person name="Goodwin L."/>
            <person name="Pitluck S."/>
            <person name="Liolios K."/>
            <person name="Pagani I."/>
            <person name="Ivanova N."/>
            <person name="Mavromatis K."/>
            <person name="Pati A."/>
            <person name="Chen A."/>
            <person name="Palaniappan K."/>
            <person name="Land M."/>
            <person name="Hauser L."/>
            <person name="Chang Y.J."/>
            <person name="Jeffries C.D."/>
            <person name="Detter J.C."/>
            <person name="Beck B."/>
            <person name="Woyke T."/>
            <person name="Bristow J."/>
            <person name="Eisen J.A."/>
            <person name="Markowitz V."/>
            <person name="Hugenholtz P."/>
            <person name="Kyrpides N.C."/>
            <person name="Klenk H.P."/>
        </authorList>
    </citation>
    <scope>NUCLEOTIDE SEQUENCE [LARGE SCALE GENOMIC DNA]</scope>
    <source>
        <strain evidence="2">ATCC 43644 / DSM 9630 / IS1B</strain>
    </source>
</reference>